<keyword evidence="13" id="KW-0547">Nucleotide-binding</keyword>
<feature type="binding site" evidence="13">
    <location>
        <begin position="12"/>
        <end position="15"/>
    </location>
    <ligand>
        <name>NADP(+)</name>
        <dbReference type="ChEBI" id="CHEBI:58349"/>
    </ligand>
</feature>
<evidence type="ECO:0000256" key="5">
    <source>
        <dbReference type="ARBA" id="ARBA00021654"/>
    </source>
</evidence>
<dbReference type="RefSeq" id="WP_039313355.1">
    <property type="nucleotide sequence ID" value="NZ_CP006905.1"/>
</dbReference>
<dbReference type="EC" id="1.4.1.16" evidence="4 12"/>
<dbReference type="AlphaFoldDB" id="A0A0A7FUQ8"/>
<dbReference type="InterPro" id="IPR036291">
    <property type="entry name" value="NAD(P)-bd_dom_sf"/>
</dbReference>
<dbReference type="Proteomes" id="UP000030635">
    <property type="component" value="Chromosome"/>
</dbReference>
<keyword evidence="16" id="KW-1185">Reference proteome</keyword>
<dbReference type="eggNOG" id="COG1712">
    <property type="taxonomic scope" value="Bacteria"/>
</dbReference>
<dbReference type="STRING" id="1561.NPD11_1429"/>
<evidence type="ECO:0000256" key="2">
    <source>
        <dbReference type="ARBA" id="ARBA00007442"/>
    </source>
</evidence>
<evidence type="ECO:0000256" key="3">
    <source>
        <dbReference type="ARBA" id="ARBA00011738"/>
    </source>
</evidence>
<feature type="binding site" evidence="13">
    <location>
        <begin position="69"/>
        <end position="72"/>
    </location>
    <ligand>
        <name>NADP(+)</name>
        <dbReference type="ChEBI" id="CHEBI:58349"/>
    </ligand>
</feature>
<dbReference type="CDD" id="cd02270">
    <property type="entry name" value="meso-DAPDH_N"/>
    <property type="match status" value="1"/>
</dbReference>
<evidence type="ECO:0000256" key="4">
    <source>
        <dbReference type="ARBA" id="ARBA00012080"/>
    </source>
</evidence>
<feature type="binding site" evidence="13">
    <location>
        <begin position="36"/>
        <end position="38"/>
    </location>
    <ligand>
        <name>NADP(+)</name>
        <dbReference type="ChEBI" id="CHEBI:58349"/>
    </ligand>
</feature>
<feature type="binding site" evidence="13">
    <location>
        <position position="173"/>
    </location>
    <ligand>
        <name>substrate</name>
    </ligand>
</feature>
<dbReference type="OrthoDB" id="9779394at2"/>
<keyword evidence="7 12" id="KW-0521">NADP</keyword>
<feature type="binding site" evidence="13">
    <location>
        <position position="148"/>
    </location>
    <ligand>
        <name>substrate</name>
    </ligand>
</feature>
<keyword evidence="9 12" id="KW-0560">Oxidoreductase</keyword>
<evidence type="ECO:0000256" key="1">
    <source>
        <dbReference type="ARBA" id="ARBA00004896"/>
    </source>
</evidence>
<accession>A0A0A7FUQ8</accession>
<dbReference type="Pfam" id="PF16654">
    <property type="entry name" value="DAPDH_C"/>
    <property type="match status" value="1"/>
</dbReference>
<evidence type="ECO:0000256" key="13">
    <source>
        <dbReference type="PIRSR" id="PIRSR025648-1"/>
    </source>
</evidence>
<evidence type="ECO:0000313" key="16">
    <source>
        <dbReference type="Proteomes" id="UP000030635"/>
    </source>
</evidence>
<dbReference type="HOGENOM" id="CLU_055796_0_0_9"/>
<keyword evidence="6 12" id="KW-0028">Amino-acid biosynthesis</keyword>
<evidence type="ECO:0000256" key="7">
    <source>
        <dbReference type="ARBA" id="ARBA00022857"/>
    </source>
</evidence>
<organism evidence="15 16">
    <name type="scientific">Clostridium baratii str. Sullivan</name>
    <dbReference type="NCBI Taxonomy" id="1415775"/>
    <lineage>
        <taxon>Bacteria</taxon>
        <taxon>Bacillati</taxon>
        <taxon>Bacillota</taxon>
        <taxon>Clostridia</taxon>
        <taxon>Eubacteriales</taxon>
        <taxon>Clostridiaceae</taxon>
        <taxon>Clostridium</taxon>
    </lineage>
</organism>
<evidence type="ECO:0000256" key="9">
    <source>
        <dbReference type="ARBA" id="ARBA00023002"/>
    </source>
</evidence>
<comment type="subunit">
    <text evidence="3 12">Homodimer.</text>
</comment>
<dbReference type="InterPro" id="IPR032094">
    <property type="entry name" value="Meso-DAP_DH_C"/>
</dbReference>
<dbReference type="EMBL" id="CP006905">
    <property type="protein sequence ID" value="AIY82690.1"/>
    <property type="molecule type" value="Genomic_DNA"/>
</dbReference>
<comment type="pathway">
    <text evidence="1 12">Amino-acid biosynthesis; L-lysine biosynthesis via DAP pathway; DL-2,6-diaminopimelate from (S)-tetrahydrodipicolinate: step 1/1.</text>
</comment>
<reference evidence="15 16" key="1">
    <citation type="journal article" date="2015" name="Infect. Genet. Evol.">
        <title>Genomic sequences of six botulinum neurotoxin-producing strains representing three clostridial species illustrate the mobility and diversity of botulinum neurotoxin genes.</title>
        <authorList>
            <person name="Smith T.J."/>
            <person name="Hill K.K."/>
            <person name="Xie G."/>
            <person name="Foley B.T."/>
            <person name="Williamson C.H."/>
            <person name="Foster J.T."/>
            <person name="Johnson S.L."/>
            <person name="Chertkov O."/>
            <person name="Teshima H."/>
            <person name="Gibbons H.S."/>
            <person name="Johnsky L.A."/>
            <person name="Karavis M.A."/>
            <person name="Smith L.A."/>
        </authorList>
    </citation>
    <scope>NUCLEOTIDE SEQUENCE [LARGE SCALE GENOMIC DNA]</scope>
    <source>
        <strain evidence="15">Sullivan</strain>
    </source>
</reference>
<feature type="binding site" evidence="13">
    <location>
        <begin position="121"/>
        <end position="125"/>
    </location>
    <ligand>
        <name>NADP(+)</name>
        <dbReference type="ChEBI" id="CHEBI:58349"/>
    </ligand>
</feature>
<evidence type="ECO:0000256" key="10">
    <source>
        <dbReference type="ARBA" id="ARBA00023154"/>
    </source>
</evidence>
<evidence type="ECO:0000259" key="14">
    <source>
        <dbReference type="Pfam" id="PF16654"/>
    </source>
</evidence>
<evidence type="ECO:0000256" key="11">
    <source>
        <dbReference type="ARBA" id="ARBA00052023"/>
    </source>
</evidence>
<dbReference type="SUPFAM" id="SSF55347">
    <property type="entry name" value="Glyceraldehyde-3-phosphate dehydrogenase-like, C-terminal domain"/>
    <property type="match status" value="1"/>
</dbReference>
<comment type="similarity">
    <text evidence="2 12">Belongs to the diaminopimelate dehydrogenase family.</text>
</comment>
<feature type="domain" description="Meso-diaminopimelate D-dehydrogenase C-terminal" evidence="14">
    <location>
        <begin position="122"/>
        <end position="275"/>
    </location>
</feature>
<keyword evidence="8 12" id="KW-0220">Diaminopimelate biosynthesis</keyword>
<sequence length="326" mass="36895">MREKIRIGVVGYGNLGKGVMKAIEKNNDMELKAIFTRREGIIEGTENLPMMHIQKISDFKDEIDVMILCGGSRTDLPEQGPMLCEMFNTIDSFDTHARIPEYFKKMDDVSKKGEKLSIISVGWDPGLFSLNRVLGQAILPNGVDYTFWGKGVSQGHSDAIRRVNGVKNAIQYTIPKEEALDRVRSGENPKLAIRDKHKRVCYVVAKDGADKEKIENDIKSMENYFKDYDTFVHFITEEELEREHSKMPHGGFVIRTGSTSDGNKQKIEFSLKLDSNPEFTSSVLVAYARANYRLSKEGKKGAITVLDVPFSYLSPKSSEELRRELL</sequence>
<feature type="binding site" evidence="13">
    <location>
        <position position="249"/>
    </location>
    <ligand>
        <name>substrate</name>
    </ligand>
</feature>
<evidence type="ECO:0000256" key="6">
    <source>
        <dbReference type="ARBA" id="ARBA00022605"/>
    </source>
</evidence>
<dbReference type="GO" id="GO:0047850">
    <property type="term" value="F:diaminopimelate dehydrogenase activity"/>
    <property type="evidence" value="ECO:0007669"/>
    <property type="project" value="UniProtKB-UniRule"/>
</dbReference>
<proteinExistence type="inferred from homology"/>
<dbReference type="GO" id="GO:0019877">
    <property type="term" value="P:diaminopimelate biosynthetic process"/>
    <property type="evidence" value="ECO:0007669"/>
    <property type="project" value="UniProtKB-UniRule"/>
</dbReference>
<dbReference type="InterPro" id="IPR010190">
    <property type="entry name" value="Diaminopimelate_DH_Ddh"/>
</dbReference>
<evidence type="ECO:0000256" key="8">
    <source>
        <dbReference type="ARBA" id="ARBA00022915"/>
    </source>
</evidence>
<evidence type="ECO:0000313" key="15">
    <source>
        <dbReference type="EMBL" id="AIY82690.1"/>
    </source>
</evidence>
<feature type="binding site" evidence="13">
    <location>
        <position position="276"/>
    </location>
    <ligand>
        <name>substrate</name>
    </ligand>
</feature>
<name>A0A0A7FUQ8_9CLOT</name>
<dbReference type="NCBIfam" id="TIGR01921">
    <property type="entry name" value="DAP-DH"/>
    <property type="match status" value="1"/>
</dbReference>
<dbReference type="UniPathway" id="UPA00034">
    <property type="reaction ID" value="UER00026"/>
</dbReference>
<dbReference type="KEGG" id="cbv:U729_1583"/>
<dbReference type="Gene3D" id="3.40.50.720">
    <property type="entry name" value="NAD(P)-binding Rossmann-like Domain"/>
    <property type="match status" value="1"/>
</dbReference>
<evidence type="ECO:0000256" key="12">
    <source>
        <dbReference type="PIRNR" id="PIRNR025648"/>
    </source>
</evidence>
<feature type="binding site" evidence="13">
    <location>
        <begin position="92"/>
        <end position="94"/>
    </location>
    <ligand>
        <name>NADP(+)</name>
        <dbReference type="ChEBI" id="CHEBI:58349"/>
    </ligand>
</feature>
<dbReference type="PIRSF" id="PIRSF025648">
    <property type="entry name" value="DDH"/>
    <property type="match status" value="1"/>
</dbReference>
<dbReference type="GO" id="GO:0009089">
    <property type="term" value="P:lysine biosynthetic process via diaminopimelate"/>
    <property type="evidence" value="ECO:0007669"/>
    <property type="project" value="UniProtKB-UniRule"/>
</dbReference>
<dbReference type="Gene3D" id="3.30.360.10">
    <property type="entry name" value="Dihydrodipicolinate Reductase, domain 2"/>
    <property type="match status" value="1"/>
</dbReference>
<keyword evidence="10 12" id="KW-0457">Lysine biosynthesis</keyword>
<dbReference type="GO" id="GO:0000166">
    <property type="term" value="F:nucleotide binding"/>
    <property type="evidence" value="ECO:0007669"/>
    <property type="project" value="UniProtKB-KW"/>
</dbReference>
<protein>
    <recommendedName>
        <fullName evidence="5 12">Meso-diaminopimelate D-dehydrogenase</fullName>
        <shortName evidence="12">DAPDH</shortName>
        <shortName evidence="12">Meso-DAP dehydrogenase</shortName>
        <ecNumber evidence="4 12">1.4.1.16</ecNumber>
    </recommendedName>
</protein>
<feature type="binding site" evidence="13">
    <location>
        <position position="199"/>
    </location>
    <ligand>
        <name>substrate</name>
    </ligand>
</feature>
<gene>
    <name evidence="15" type="ORF">U729_1583</name>
</gene>
<comment type="catalytic activity">
    <reaction evidence="11 12">
        <text>meso-2,6-diaminopimelate + NADP(+) + H2O = (S)-2-amino-6-oxoheptanedioate + NH4(+) + NADPH + H(+)</text>
        <dbReference type="Rhea" id="RHEA:13561"/>
        <dbReference type="ChEBI" id="CHEBI:15377"/>
        <dbReference type="ChEBI" id="CHEBI:15378"/>
        <dbReference type="ChEBI" id="CHEBI:28938"/>
        <dbReference type="ChEBI" id="CHEBI:57783"/>
        <dbReference type="ChEBI" id="CHEBI:57791"/>
        <dbReference type="ChEBI" id="CHEBI:58349"/>
        <dbReference type="ChEBI" id="CHEBI:58556"/>
        <dbReference type="EC" id="1.4.1.16"/>
    </reaction>
</comment>
<dbReference type="SUPFAM" id="SSF51735">
    <property type="entry name" value="NAD(P)-binding Rossmann-fold domains"/>
    <property type="match status" value="1"/>
</dbReference>
<comment type="function">
    <text evidence="12">Catalyzes the reversible NADPH-dependent reductive amination of L-2-amino-6-oxopimelate, the acyclic form of L-tetrahydrodipicolinate, to generate the meso compound, D,L-2,6-diaminopimelate.</text>
</comment>